<evidence type="ECO:0000313" key="3">
    <source>
        <dbReference type="Proteomes" id="UP001470230"/>
    </source>
</evidence>
<reference evidence="2 3" key="1">
    <citation type="submission" date="2024-04" db="EMBL/GenBank/DDBJ databases">
        <title>Tritrichomonas musculus Genome.</title>
        <authorList>
            <person name="Alves-Ferreira E."/>
            <person name="Grigg M."/>
            <person name="Lorenzi H."/>
            <person name="Galac M."/>
        </authorList>
    </citation>
    <scope>NUCLEOTIDE SEQUENCE [LARGE SCALE GENOMIC DNA]</scope>
    <source>
        <strain evidence="2 3">EAF2021</strain>
    </source>
</reference>
<keyword evidence="3" id="KW-1185">Reference proteome</keyword>
<comment type="caution">
    <text evidence="2">The sequence shown here is derived from an EMBL/GenBank/DDBJ whole genome shotgun (WGS) entry which is preliminary data.</text>
</comment>
<dbReference type="EMBL" id="JAPFFF010000018">
    <property type="protein sequence ID" value="KAK8860310.1"/>
    <property type="molecule type" value="Genomic_DNA"/>
</dbReference>
<proteinExistence type="predicted"/>
<sequence length="615" mass="72381">MDAKNGKRKSRFYEFLPDLVDIIDDCIKYTASSSEKYDQQLKDLHSTISQIRNNIEKKLFVNFDPVAFLDDMNQDAIKHGNRNFRKSYNYIKKIRQIFFSNQEIRNANLISSFHSTILSNTDSSEYQEKIDHLLENQNQSLSRSPALNSLVDSSLRPIYSTYFHLYEPKYFPSSHKEINSYYISSLLPILIKGNSTSSISAYESELINTKDMLEYLISYSVNSRTEYDLFELRRKLPNPKAIMDSPIYLQKKDELDNVVKLFQDMLANYDRQFDNLKNVYYQRLKKAEDENIRVTEEKMKLSILHKKVETVSSNFRVLKYINDVFENQQDNSKPMAGPIQPSLTSLFQPLREWSDIQDSLFDTLNCDIPSLKDMETCLSDLTNYDTKLQNALSILYNKEKLKEAELNNSHSQLNARNANFDMELYSKLDETEKRMDKIHNDAFQDNMERIRKKSETKNVFDWHVCSISRIIERKPISNLMEPLINLSDPSRIENDNSEIKRRIQEIDELNILLKKRQEEIENDRKIILDFCNERKEEEKVKKEKAKNLTIAAIDEKYTEARMFVSCMNCDSLSEFLAKPCKCKICKKCFEKSKKKRTSYCPVCGQVVEKFIKINW</sequence>
<accession>A0ABR2IDT8</accession>
<gene>
    <name evidence="2" type="ORF">M9Y10_011974</name>
</gene>
<feature type="coiled-coil region" evidence="1">
    <location>
        <begin position="499"/>
        <end position="548"/>
    </location>
</feature>
<keyword evidence="1" id="KW-0175">Coiled coil</keyword>
<feature type="coiled-coil region" evidence="1">
    <location>
        <begin position="277"/>
        <end position="304"/>
    </location>
</feature>
<name>A0ABR2IDT8_9EUKA</name>
<protein>
    <recommendedName>
        <fullName evidence="4">RING-type domain-containing protein</fullName>
    </recommendedName>
</protein>
<organism evidence="2 3">
    <name type="scientific">Tritrichomonas musculus</name>
    <dbReference type="NCBI Taxonomy" id="1915356"/>
    <lineage>
        <taxon>Eukaryota</taxon>
        <taxon>Metamonada</taxon>
        <taxon>Parabasalia</taxon>
        <taxon>Tritrichomonadida</taxon>
        <taxon>Tritrichomonadidae</taxon>
        <taxon>Tritrichomonas</taxon>
    </lineage>
</organism>
<evidence type="ECO:0000313" key="2">
    <source>
        <dbReference type="EMBL" id="KAK8860310.1"/>
    </source>
</evidence>
<evidence type="ECO:0000256" key="1">
    <source>
        <dbReference type="SAM" id="Coils"/>
    </source>
</evidence>
<dbReference type="Proteomes" id="UP001470230">
    <property type="component" value="Unassembled WGS sequence"/>
</dbReference>
<evidence type="ECO:0008006" key="4">
    <source>
        <dbReference type="Google" id="ProtNLM"/>
    </source>
</evidence>